<proteinExistence type="predicted"/>
<dbReference type="RefSeq" id="WP_144856663.1">
    <property type="nucleotide sequence ID" value="NZ_BAAAYT010000001.1"/>
</dbReference>
<keyword evidence="3" id="KW-1185">Reference proteome</keyword>
<comment type="caution">
    <text evidence="2">The sequence shown here is derived from an EMBL/GenBank/DDBJ whole genome shotgun (WGS) entry which is preliminary data.</text>
</comment>
<keyword evidence="1" id="KW-1133">Transmembrane helix</keyword>
<accession>A0A560WDH1</accession>
<sequence length="123" mass="13478">MTHPPERVRVTRTRTTGMPQRRPSLRREITTQSPLGAAYLDSLMRAQLRLTVTVGVVVASALGSLPLLFALLPSLRSLSVGGLPAPWILLGVVVYPAVVVVAHLYARAAERIERQFAEAVRDR</sequence>
<dbReference type="AlphaFoldDB" id="A0A560WDH1"/>
<keyword evidence="1" id="KW-0812">Transmembrane</keyword>
<organism evidence="2 3">
    <name type="scientific">Marihabitans asiaticum</name>
    <dbReference type="NCBI Taxonomy" id="415218"/>
    <lineage>
        <taxon>Bacteria</taxon>
        <taxon>Bacillati</taxon>
        <taxon>Actinomycetota</taxon>
        <taxon>Actinomycetes</taxon>
        <taxon>Micrococcales</taxon>
        <taxon>Intrasporangiaceae</taxon>
        <taxon>Marihabitans</taxon>
    </lineage>
</organism>
<dbReference type="EMBL" id="VIUW01000002">
    <property type="protein sequence ID" value="TWD15723.1"/>
    <property type="molecule type" value="Genomic_DNA"/>
</dbReference>
<dbReference type="OrthoDB" id="5186135at2"/>
<evidence type="ECO:0000313" key="3">
    <source>
        <dbReference type="Proteomes" id="UP000315628"/>
    </source>
</evidence>
<feature type="transmembrane region" description="Helical" evidence="1">
    <location>
        <begin position="84"/>
        <end position="106"/>
    </location>
</feature>
<evidence type="ECO:0000256" key="1">
    <source>
        <dbReference type="SAM" id="Phobius"/>
    </source>
</evidence>
<feature type="transmembrane region" description="Helical" evidence="1">
    <location>
        <begin position="50"/>
        <end position="72"/>
    </location>
</feature>
<name>A0A560WDH1_9MICO</name>
<keyword evidence="1" id="KW-0472">Membrane</keyword>
<protein>
    <submittedName>
        <fullName evidence="2">Uncharacterized protein</fullName>
    </submittedName>
</protein>
<gene>
    <name evidence="2" type="ORF">FB557_1245</name>
</gene>
<reference evidence="2 3" key="1">
    <citation type="submission" date="2019-06" db="EMBL/GenBank/DDBJ databases">
        <title>Sequencing the genomes of 1000 actinobacteria strains.</title>
        <authorList>
            <person name="Klenk H.-P."/>
        </authorList>
    </citation>
    <scope>NUCLEOTIDE SEQUENCE [LARGE SCALE GENOMIC DNA]</scope>
    <source>
        <strain evidence="2 3">DSM 18935</strain>
    </source>
</reference>
<evidence type="ECO:0000313" key="2">
    <source>
        <dbReference type="EMBL" id="TWD15723.1"/>
    </source>
</evidence>
<dbReference type="Proteomes" id="UP000315628">
    <property type="component" value="Unassembled WGS sequence"/>
</dbReference>